<organism evidence="8 9">
    <name type="scientific">Armillaria ostoyae</name>
    <name type="common">Armillaria root rot fungus</name>
    <dbReference type="NCBI Taxonomy" id="47428"/>
    <lineage>
        <taxon>Eukaryota</taxon>
        <taxon>Fungi</taxon>
        <taxon>Dikarya</taxon>
        <taxon>Basidiomycota</taxon>
        <taxon>Agaricomycotina</taxon>
        <taxon>Agaricomycetes</taxon>
        <taxon>Agaricomycetidae</taxon>
        <taxon>Agaricales</taxon>
        <taxon>Marasmiineae</taxon>
        <taxon>Physalacriaceae</taxon>
        <taxon>Armillaria</taxon>
    </lineage>
</organism>
<dbReference type="PANTHER" id="PTHR13477:SF0">
    <property type="entry name" value="LARGE RIBOSOMAL SUBUNIT PROTEIN ML49"/>
    <property type="match status" value="1"/>
</dbReference>
<evidence type="ECO:0000313" key="8">
    <source>
        <dbReference type="EMBL" id="SJL04505.1"/>
    </source>
</evidence>
<evidence type="ECO:0000256" key="7">
    <source>
        <dbReference type="SAM" id="SignalP"/>
    </source>
</evidence>
<evidence type="ECO:0000256" key="2">
    <source>
        <dbReference type="ARBA" id="ARBA00005677"/>
    </source>
</evidence>
<keyword evidence="4" id="KW-0496">Mitochondrion</keyword>
<dbReference type="AlphaFoldDB" id="A0A284R6Z7"/>
<sequence length="107" mass="11745">MSHAFHLFLAMLPSCKSTASLLYHIARNSRGSLPVYSDIRNGGTRHLVLIRNVDGNISALANDITTSLLNNDPSAKVSIARNRHLVIRAHGLVSKNQIAQWLAEKGF</sequence>
<gene>
    <name evidence="8" type="ORF">ARMOST_07872</name>
</gene>
<reference evidence="9" key="1">
    <citation type="journal article" date="2017" name="Nat. Ecol. Evol.">
        <title>Genome expansion and lineage-specific genetic innovations in the forest pathogenic fungi Armillaria.</title>
        <authorList>
            <person name="Sipos G."/>
            <person name="Prasanna A.N."/>
            <person name="Walter M.C."/>
            <person name="O'Connor E."/>
            <person name="Balint B."/>
            <person name="Krizsan K."/>
            <person name="Kiss B."/>
            <person name="Hess J."/>
            <person name="Varga T."/>
            <person name="Slot J."/>
            <person name="Riley R."/>
            <person name="Boka B."/>
            <person name="Rigling D."/>
            <person name="Barry K."/>
            <person name="Lee J."/>
            <person name="Mihaltcheva S."/>
            <person name="LaButti K."/>
            <person name="Lipzen A."/>
            <person name="Waldron R."/>
            <person name="Moloney N.M."/>
            <person name="Sperisen C."/>
            <person name="Kredics L."/>
            <person name="Vagvoelgyi C."/>
            <person name="Patrignani A."/>
            <person name="Fitzpatrick D."/>
            <person name="Nagy I."/>
            <person name="Doyle S."/>
            <person name="Anderson J.B."/>
            <person name="Grigoriev I.V."/>
            <person name="Gueldener U."/>
            <person name="Muensterkoetter M."/>
            <person name="Nagy L.G."/>
        </authorList>
    </citation>
    <scope>NUCLEOTIDE SEQUENCE [LARGE SCALE GENOMIC DNA]</scope>
    <source>
        <strain evidence="9">C18/9</strain>
    </source>
</reference>
<evidence type="ECO:0000256" key="1">
    <source>
        <dbReference type="ARBA" id="ARBA00004173"/>
    </source>
</evidence>
<comment type="similarity">
    <text evidence="2">Belongs to the mitochondrion-specific ribosomal protein mL49 family.</text>
</comment>
<feature type="chain" id="PRO_5012922102" description="Large ribosomal subunit protein mL49" evidence="7">
    <location>
        <begin position="18"/>
        <end position="107"/>
    </location>
</feature>
<keyword evidence="7" id="KW-0732">Signal</keyword>
<proteinExistence type="inferred from homology"/>
<dbReference type="GO" id="GO:0005762">
    <property type="term" value="C:mitochondrial large ribosomal subunit"/>
    <property type="evidence" value="ECO:0007669"/>
    <property type="project" value="TreeGrafter"/>
</dbReference>
<keyword evidence="3" id="KW-0689">Ribosomal protein</keyword>
<dbReference type="Proteomes" id="UP000219338">
    <property type="component" value="Unassembled WGS sequence"/>
</dbReference>
<protein>
    <recommendedName>
        <fullName evidence="6">Large ribosomal subunit protein mL49</fullName>
    </recommendedName>
</protein>
<dbReference type="OrthoDB" id="19439at2759"/>
<dbReference type="EMBL" id="FUEG01000005">
    <property type="protein sequence ID" value="SJL04505.1"/>
    <property type="molecule type" value="Genomic_DNA"/>
</dbReference>
<dbReference type="PANTHER" id="PTHR13477">
    <property type="entry name" value="MITOCHONDRIAL 39S RIBOSOMAL PROTEIN L49"/>
    <property type="match status" value="1"/>
</dbReference>
<keyword evidence="9" id="KW-1185">Reference proteome</keyword>
<dbReference type="GO" id="GO:0003735">
    <property type="term" value="F:structural constituent of ribosome"/>
    <property type="evidence" value="ECO:0007669"/>
    <property type="project" value="InterPro"/>
</dbReference>
<evidence type="ECO:0000256" key="4">
    <source>
        <dbReference type="ARBA" id="ARBA00023128"/>
    </source>
</evidence>
<feature type="signal peptide" evidence="7">
    <location>
        <begin position="1"/>
        <end position="17"/>
    </location>
</feature>
<comment type="subcellular location">
    <subcellularLocation>
        <location evidence="1">Mitochondrion</location>
    </subcellularLocation>
</comment>
<dbReference type="GO" id="GO:0006412">
    <property type="term" value="P:translation"/>
    <property type="evidence" value="ECO:0007669"/>
    <property type="project" value="InterPro"/>
</dbReference>
<name>A0A284R6Z7_ARMOS</name>
<dbReference type="Pfam" id="PF05046">
    <property type="entry name" value="Img2"/>
    <property type="match status" value="1"/>
</dbReference>
<accession>A0A284R6Z7</accession>
<evidence type="ECO:0000256" key="3">
    <source>
        <dbReference type="ARBA" id="ARBA00022980"/>
    </source>
</evidence>
<evidence type="ECO:0000256" key="5">
    <source>
        <dbReference type="ARBA" id="ARBA00023274"/>
    </source>
</evidence>
<dbReference type="Gene3D" id="3.30.780.10">
    <property type="entry name" value="SUI1-like domain"/>
    <property type="match status" value="1"/>
</dbReference>
<evidence type="ECO:0000313" key="9">
    <source>
        <dbReference type="Proteomes" id="UP000219338"/>
    </source>
</evidence>
<dbReference type="OMA" id="FYSTPAY"/>
<evidence type="ECO:0000256" key="6">
    <source>
        <dbReference type="ARBA" id="ARBA00035191"/>
    </source>
</evidence>
<dbReference type="InterPro" id="IPR007740">
    <property type="entry name" value="Ribosomal_mL49"/>
</dbReference>
<keyword evidence="5" id="KW-0687">Ribonucleoprotein</keyword>
<dbReference type="STRING" id="47428.A0A284R6Z7"/>